<gene>
    <name evidence="1" type="ORF">MNBD_NITROSPINAE02-1047</name>
</gene>
<name>A0A3B1C5W2_9ZZZZ</name>
<evidence type="ECO:0008006" key="2">
    <source>
        <dbReference type="Google" id="ProtNLM"/>
    </source>
</evidence>
<dbReference type="AlphaFoldDB" id="A0A3B1C5W2"/>
<dbReference type="PANTHER" id="PTHR34374">
    <property type="entry name" value="LARGE RIBOSOMAL RNA SUBUNIT ACCUMULATION PROTEIN YCED HOMOLOG 1, CHLOROPLASTIC"/>
    <property type="match status" value="1"/>
</dbReference>
<sequence length="181" mass="20379">MIYKREDSLKIKVVKILEDELEREWKAPARMFSEDLSQIDFLGPVIIGGTLSRMGMNVNFEGWISGMCELECSLCLKKYEFPLKGEIAAIFVPSEKEAANAHEIELNLTDIDTQFYDGDEIDIYEPVRDHIALSVPMRPLCGDACKGLCHVCGANLNEKECGCDRSSGDPRLAVLKRLKFD</sequence>
<dbReference type="EMBL" id="UOGE01000034">
    <property type="protein sequence ID" value="VAX18260.1"/>
    <property type="molecule type" value="Genomic_DNA"/>
</dbReference>
<evidence type="ECO:0000313" key="1">
    <source>
        <dbReference type="EMBL" id="VAX18260.1"/>
    </source>
</evidence>
<accession>A0A3B1C5W2</accession>
<dbReference type="InterPro" id="IPR003772">
    <property type="entry name" value="YceD"/>
</dbReference>
<reference evidence="1" key="1">
    <citation type="submission" date="2018-06" db="EMBL/GenBank/DDBJ databases">
        <authorList>
            <person name="Zhirakovskaya E."/>
        </authorList>
    </citation>
    <scope>NUCLEOTIDE SEQUENCE</scope>
</reference>
<organism evidence="1">
    <name type="scientific">hydrothermal vent metagenome</name>
    <dbReference type="NCBI Taxonomy" id="652676"/>
    <lineage>
        <taxon>unclassified sequences</taxon>
        <taxon>metagenomes</taxon>
        <taxon>ecological metagenomes</taxon>
    </lineage>
</organism>
<dbReference type="Pfam" id="PF02620">
    <property type="entry name" value="YceD"/>
    <property type="match status" value="1"/>
</dbReference>
<protein>
    <recommendedName>
        <fullName evidence="2">COG1399 protein, clustered with ribosomal protein L32p</fullName>
    </recommendedName>
</protein>
<dbReference type="PANTHER" id="PTHR34374:SF1">
    <property type="entry name" value="LARGE RIBOSOMAL RNA SUBUNIT ACCUMULATION PROTEIN YCED HOMOLOG 1, CHLOROPLASTIC"/>
    <property type="match status" value="1"/>
</dbReference>
<proteinExistence type="predicted"/>